<accession>A0ABD2YV18</accession>
<keyword evidence="1" id="KW-1133">Transmembrane helix</keyword>
<sequence length="135" mass="14661">MVSFSFIASSLKTAKLIAGTFAGAAETIKLYGVACFGLNVYSINIILLGKCYGSELKKFKTKMVETSLETKEDGDLITKKDLFISTDKVSQACDSRTGILEGRVAAVEKKNVEDRVAVAGPAPPSRTWFRRLIGF</sequence>
<reference evidence="2 3" key="1">
    <citation type="submission" date="2024-11" db="EMBL/GenBank/DDBJ databases">
        <title>A near-complete genome assembly of Cinchona calisaya.</title>
        <authorList>
            <person name="Lian D.C."/>
            <person name="Zhao X.W."/>
            <person name="Wei L."/>
        </authorList>
    </citation>
    <scope>NUCLEOTIDE SEQUENCE [LARGE SCALE GENOMIC DNA]</scope>
    <source>
        <tissue evidence="2">Nenye</tissue>
    </source>
</reference>
<proteinExistence type="predicted"/>
<comment type="caution">
    <text evidence="2">The sequence shown here is derived from an EMBL/GenBank/DDBJ whole genome shotgun (WGS) entry which is preliminary data.</text>
</comment>
<keyword evidence="1" id="KW-0472">Membrane</keyword>
<organism evidence="2 3">
    <name type="scientific">Cinchona calisaya</name>
    <dbReference type="NCBI Taxonomy" id="153742"/>
    <lineage>
        <taxon>Eukaryota</taxon>
        <taxon>Viridiplantae</taxon>
        <taxon>Streptophyta</taxon>
        <taxon>Embryophyta</taxon>
        <taxon>Tracheophyta</taxon>
        <taxon>Spermatophyta</taxon>
        <taxon>Magnoliopsida</taxon>
        <taxon>eudicotyledons</taxon>
        <taxon>Gunneridae</taxon>
        <taxon>Pentapetalae</taxon>
        <taxon>asterids</taxon>
        <taxon>lamiids</taxon>
        <taxon>Gentianales</taxon>
        <taxon>Rubiaceae</taxon>
        <taxon>Cinchonoideae</taxon>
        <taxon>Cinchoneae</taxon>
        <taxon>Cinchona</taxon>
    </lineage>
</organism>
<keyword evidence="1" id="KW-0812">Transmembrane</keyword>
<keyword evidence="3" id="KW-1185">Reference proteome</keyword>
<evidence type="ECO:0000313" key="3">
    <source>
        <dbReference type="Proteomes" id="UP001630127"/>
    </source>
</evidence>
<name>A0ABD2YV18_9GENT</name>
<dbReference type="EMBL" id="JBJUIK010000012">
    <property type="protein sequence ID" value="KAL3511191.1"/>
    <property type="molecule type" value="Genomic_DNA"/>
</dbReference>
<evidence type="ECO:0000313" key="2">
    <source>
        <dbReference type="EMBL" id="KAL3511191.1"/>
    </source>
</evidence>
<feature type="transmembrane region" description="Helical" evidence="1">
    <location>
        <begin position="30"/>
        <end position="53"/>
    </location>
</feature>
<evidence type="ECO:0000256" key="1">
    <source>
        <dbReference type="SAM" id="Phobius"/>
    </source>
</evidence>
<protein>
    <submittedName>
        <fullName evidence="2">Uncharacterized protein</fullName>
    </submittedName>
</protein>
<dbReference type="Proteomes" id="UP001630127">
    <property type="component" value="Unassembled WGS sequence"/>
</dbReference>
<dbReference type="AlphaFoldDB" id="A0ABD2YV18"/>
<gene>
    <name evidence="2" type="ORF">ACH5RR_030592</name>
</gene>